<dbReference type="InterPro" id="IPR059032">
    <property type="entry name" value="WHD_DDX60"/>
</dbReference>
<keyword evidence="9" id="KW-1185">Reference proteome</keyword>
<feature type="region of interest" description="Disordered" evidence="5">
    <location>
        <begin position="1681"/>
        <end position="1726"/>
    </location>
</feature>
<dbReference type="InterPro" id="IPR055124">
    <property type="entry name" value="PIN-like_DDX60"/>
</dbReference>
<dbReference type="GO" id="GO:0005737">
    <property type="term" value="C:cytoplasm"/>
    <property type="evidence" value="ECO:0007669"/>
    <property type="project" value="TreeGrafter"/>
</dbReference>
<feature type="compositionally biased region" description="Basic and acidic residues" evidence="5">
    <location>
        <begin position="1176"/>
        <end position="1194"/>
    </location>
</feature>
<reference evidence="9" key="1">
    <citation type="journal article" date="2014" name="Proc. Natl. Acad. Sci. U.S.A.">
        <title>Extensive sampling of basidiomycete genomes demonstrates inadequacy of the white-rot/brown-rot paradigm for wood decay fungi.</title>
        <authorList>
            <person name="Riley R."/>
            <person name="Salamov A.A."/>
            <person name="Brown D.W."/>
            <person name="Nagy L.G."/>
            <person name="Floudas D."/>
            <person name="Held B.W."/>
            <person name="Levasseur A."/>
            <person name="Lombard V."/>
            <person name="Morin E."/>
            <person name="Otillar R."/>
            <person name="Lindquist E.A."/>
            <person name="Sun H."/>
            <person name="LaButti K.M."/>
            <person name="Schmutz J."/>
            <person name="Jabbour D."/>
            <person name="Luo H."/>
            <person name="Baker S.E."/>
            <person name="Pisabarro A.G."/>
            <person name="Walton J.D."/>
            <person name="Blanchette R.A."/>
            <person name="Henrissat B."/>
            <person name="Martin F."/>
            <person name="Cullen D."/>
            <person name="Hibbett D.S."/>
            <person name="Grigoriev I.V."/>
        </authorList>
    </citation>
    <scope>NUCLEOTIDE SEQUENCE [LARGE SCALE GENOMIC DNA]</scope>
    <source>
        <strain evidence="9">FD-172 SS1</strain>
    </source>
</reference>
<dbReference type="Pfam" id="PF00270">
    <property type="entry name" value="DEAD"/>
    <property type="match status" value="1"/>
</dbReference>
<evidence type="ECO:0000259" key="7">
    <source>
        <dbReference type="PROSITE" id="PS51194"/>
    </source>
</evidence>
<feature type="region of interest" description="Disordered" evidence="5">
    <location>
        <begin position="531"/>
        <end position="563"/>
    </location>
</feature>
<dbReference type="STRING" id="930990.A0A067LVK1"/>
<dbReference type="GO" id="GO:0003676">
    <property type="term" value="F:nucleic acid binding"/>
    <property type="evidence" value="ECO:0007669"/>
    <property type="project" value="InterPro"/>
</dbReference>
<dbReference type="SUPFAM" id="SSF52540">
    <property type="entry name" value="P-loop containing nucleoside triphosphate hydrolases"/>
    <property type="match status" value="1"/>
</dbReference>
<dbReference type="GO" id="GO:0004386">
    <property type="term" value="F:helicase activity"/>
    <property type="evidence" value="ECO:0007669"/>
    <property type="project" value="UniProtKB-KW"/>
</dbReference>
<dbReference type="GO" id="GO:0016787">
    <property type="term" value="F:hydrolase activity"/>
    <property type="evidence" value="ECO:0007669"/>
    <property type="project" value="UniProtKB-KW"/>
</dbReference>
<feature type="region of interest" description="Disordered" evidence="5">
    <location>
        <begin position="1164"/>
        <end position="1211"/>
    </location>
</feature>
<dbReference type="PANTHER" id="PTHR44533:SF4">
    <property type="entry name" value="DEAD_H RNA HELICASE, PUTATIVE-RELATED"/>
    <property type="match status" value="1"/>
</dbReference>
<organism evidence="8 9">
    <name type="scientific">Botryobasidium botryosum (strain FD-172 SS1)</name>
    <dbReference type="NCBI Taxonomy" id="930990"/>
    <lineage>
        <taxon>Eukaryota</taxon>
        <taxon>Fungi</taxon>
        <taxon>Dikarya</taxon>
        <taxon>Basidiomycota</taxon>
        <taxon>Agaricomycotina</taxon>
        <taxon>Agaricomycetes</taxon>
        <taxon>Cantharellales</taxon>
        <taxon>Botryobasidiaceae</taxon>
        <taxon>Botryobasidium</taxon>
    </lineage>
</organism>
<dbReference type="Proteomes" id="UP000027195">
    <property type="component" value="Unassembled WGS sequence"/>
</dbReference>
<dbReference type="FunFam" id="3.40.50.300:FF:001039">
    <property type="entry name" value="ATP-dependent RNA helicase DDX60"/>
    <property type="match status" value="1"/>
</dbReference>
<keyword evidence="1" id="KW-0547">Nucleotide-binding</keyword>
<accession>A0A067LVK1</accession>
<dbReference type="Pfam" id="PF26076">
    <property type="entry name" value="WHD_DDX60"/>
    <property type="match status" value="1"/>
</dbReference>
<evidence type="ECO:0000313" key="9">
    <source>
        <dbReference type="Proteomes" id="UP000027195"/>
    </source>
</evidence>
<evidence type="ECO:0000256" key="3">
    <source>
        <dbReference type="ARBA" id="ARBA00022806"/>
    </source>
</evidence>
<evidence type="ECO:0000259" key="6">
    <source>
        <dbReference type="PROSITE" id="PS51192"/>
    </source>
</evidence>
<gene>
    <name evidence="8" type="ORF">BOTBODRAFT_140104</name>
</gene>
<dbReference type="Gene3D" id="3.40.50.300">
    <property type="entry name" value="P-loop containing nucleotide triphosphate hydrolases"/>
    <property type="match status" value="2"/>
</dbReference>
<evidence type="ECO:0000256" key="4">
    <source>
        <dbReference type="ARBA" id="ARBA00022840"/>
    </source>
</evidence>
<dbReference type="SMART" id="SM00487">
    <property type="entry name" value="DEXDc"/>
    <property type="match status" value="1"/>
</dbReference>
<keyword evidence="3" id="KW-0347">Helicase</keyword>
<dbReference type="GO" id="GO:0005524">
    <property type="term" value="F:ATP binding"/>
    <property type="evidence" value="ECO:0007669"/>
    <property type="project" value="UniProtKB-KW"/>
</dbReference>
<name>A0A067LVK1_BOTB1</name>
<sequence length="1760" mass="197603">MSETLTRLETAKDALDEFDIRWYARLNPRWMDLIGDYAGTELFALDGDAVCQVVLDDPLLAFGNQDDNAFQLLHLYHAFEYILFNFVKRNAVFDVVFFEENQFATAKWGESELLVASRTLARSILKRHLKSLNITAHTFESLEDEAWNDYVGFKRPMFFMTNDGGVIDSAQEPNLRAERALAQRHFVFRVLTSGITVASLRAIEFKNSKIMSFVYEAEESSGARVPSGVQGVYHSALETLRAEQPPASGLLTASSTQSQATWLTQACKRAVSRSKTKSPVLSSIVFVFLLHAAILPSLSIEDRAQRPVKLDPKLQSYLSETALPVLFLEMDKALSDGEFRPDLDGRVFLRLLELVTSTAPSYDSLSKAVGEQAFKIAEEWWAALGVGARPALEPLSQNFHSNPSPVTDGVATAPFAVLPFQHPVLDKHLSPIHVTVDTTAEADLANAALNGNGHLDFGNGTVFTDDRHWHNQKAILPAHQGGAPKKPENAWQRNRQLRSDQRFMSSLQRQAITLTGAKGARLEQQVITPVGARPDTPTRAAKVRSPTKQAAKGKGKHGKEGKLKSADKIRLQIMSEKEAKSKSESEVWWKEQMQNIAKMPTVEDQITQVEIIMRGKRMEDDWLAVEVAFFRLHLECTQWIADPRREHRKTRERYTISLLRQIKDMYDLSALSKPMAAQVSILLGTLGFENFTPPPDDGTDRALSFKFVKLASRSKGTPLYRFFHIDEDPVQFQLRSFGEYMDRSMDSQPDPRVQFSPDKWQRDVLDRLDRKESVLVVAPTSAGKTFISYYAMEQVLRESDEGCLVYVAPTKALVTQIAAEVYARFRKDLNGRSCWAIHTRDFRIHDPQKTQILVTVPEMLSIMLLSPPLARVWTPRIKRIIFDEIHTIGQEDGGNVYEQLILLAPCPIIGLSATVGNPEQFNDWLASVQAAHGYKHSLIQHKHRYSHLRKYVYQSQKSPEPLSNLEKPIAEENMKFIHPVSTLSFGAASLPDDFSLESRDCLSLYEAMKACAGNTESLEPRKFFAKKASTFLQQKDILEYEAALKGVLSEWMTKPDSRDPGSSYQKVIAALSTEAQQQVGPAASKSRVKEDFDDNLINLLKELHQTDNLPAILFSFDRNLCEVAAESVINSLEKAEQEWRETSPEWKRKIDEYKRWHTLAKTREREAAARAKKKTKGGEDRDDARDAGDNKAMETDAGPPNNFDPDQPSPEFSFASQRTTYSLQELKSDLRDLGRWGAVPDWALRGLERGVAVHHSGMNKRYRTLVESLFRIGYLRVVIATGTLALGINMPCKTAVFMRDSPFLTALMFRQCAGRAGRRGFDLLGKVVFFEIPTHRLYRLVLSRIPPLTGQFPLTTTLCLRLFNLLHGSENAPVAVQAIQGLLDLPRLSVDSDTGREEVLHHLRWSVDYLRRARLLDADGSPLNLFGIAAHLYYAEPGNLALVALLRSGAIHKLCEKFETNKLDTMAEMMLILSHLFDRRYLPRFAKDGKTLETVTKKYPSRVVLAPLPKKIQRVVRQHNEEILQIFSSYAITYASQYAERLGPDNVLPLSKAKITPSDSAYDAPFREYLRGRAVKVAARSSFVANSGHGDVFGSVDELTRTARSALHLNKHAIPALDTIAEDEGAVALNAVFLDFFTHGQVSSLVHANGIRRGDVWYALQNFYLILLTVQQGLEQLLSKAGSADPDAEGGDLDDSLAPPDIDEDRKEKDEFVNSTKGGDGVSPMFPTKPASVSVQDWRVYETIVATTNTFGEKFKAMWA</sequence>
<dbReference type="InterPro" id="IPR052431">
    <property type="entry name" value="SKI2_subfamily_helicases"/>
</dbReference>
<dbReference type="Pfam" id="PF23002">
    <property type="entry name" value="PIN-like_DDX60"/>
    <property type="match status" value="1"/>
</dbReference>
<evidence type="ECO:0000313" key="8">
    <source>
        <dbReference type="EMBL" id="KDQ07343.1"/>
    </source>
</evidence>
<dbReference type="OrthoDB" id="2320933at2759"/>
<dbReference type="InterPro" id="IPR001650">
    <property type="entry name" value="Helicase_C-like"/>
</dbReference>
<feature type="domain" description="Helicase C-terminal" evidence="7">
    <location>
        <begin position="1180"/>
        <end position="1366"/>
    </location>
</feature>
<feature type="domain" description="Helicase ATP-binding" evidence="6">
    <location>
        <begin position="765"/>
        <end position="933"/>
    </location>
</feature>
<keyword evidence="2" id="KW-0378">Hydrolase</keyword>
<dbReference type="FunCoup" id="A0A067LVK1">
    <property type="interactions" value="325"/>
</dbReference>
<dbReference type="PROSITE" id="PS51194">
    <property type="entry name" value="HELICASE_CTER"/>
    <property type="match status" value="1"/>
</dbReference>
<dbReference type="EMBL" id="KL198109">
    <property type="protein sequence ID" value="KDQ07343.1"/>
    <property type="molecule type" value="Genomic_DNA"/>
</dbReference>
<feature type="compositionally biased region" description="Acidic residues" evidence="5">
    <location>
        <begin position="1686"/>
        <end position="1695"/>
    </location>
</feature>
<evidence type="ECO:0000256" key="1">
    <source>
        <dbReference type="ARBA" id="ARBA00022741"/>
    </source>
</evidence>
<protein>
    <recommendedName>
        <fullName evidence="10">P-loop containing nucleoside triphosphate hydrolase protein</fullName>
    </recommendedName>
</protein>
<proteinExistence type="predicted"/>
<evidence type="ECO:0000256" key="5">
    <source>
        <dbReference type="SAM" id="MobiDB-lite"/>
    </source>
</evidence>
<dbReference type="InParanoid" id="A0A067LVK1"/>
<dbReference type="HOGENOM" id="CLU_002305_2_0_1"/>
<dbReference type="PROSITE" id="PS51192">
    <property type="entry name" value="HELICASE_ATP_BIND_1"/>
    <property type="match status" value="1"/>
</dbReference>
<dbReference type="SMART" id="SM00490">
    <property type="entry name" value="HELICc"/>
    <property type="match status" value="1"/>
</dbReference>
<dbReference type="InterPro" id="IPR011545">
    <property type="entry name" value="DEAD/DEAH_box_helicase_dom"/>
</dbReference>
<dbReference type="InterPro" id="IPR027417">
    <property type="entry name" value="P-loop_NTPase"/>
</dbReference>
<evidence type="ECO:0000256" key="2">
    <source>
        <dbReference type="ARBA" id="ARBA00022801"/>
    </source>
</evidence>
<dbReference type="InterPro" id="IPR014001">
    <property type="entry name" value="Helicase_ATP-bd"/>
</dbReference>
<evidence type="ECO:0008006" key="10">
    <source>
        <dbReference type="Google" id="ProtNLM"/>
    </source>
</evidence>
<keyword evidence="4" id="KW-0067">ATP-binding</keyword>
<dbReference type="PANTHER" id="PTHR44533">
    <property type="entry name" value="DEAD/H RNA HELICASE, PUTATIVE-RELATED"/>
    <property type="match status" value="1"/>
</dbReference>
<dbReference type="Pfam" id="PF00271">
    <property type="entry name" value="Helicase_C"/>
    <property type="match status" value="1"/>
</dbReference>